<dbReference type="SUPFAM" id="SSF54631">
    <property type="entry name" value="CBS-domain pair"/>
    <property type="match status" value="1"/>
</dbReference>
<dbReference type="InterPro" id="IPR036318">
    <property type="entry name" value="FAD-bd_PCMH-like_sf"/>
</dbReference>
<dbReference type="AlphaFoldDB" id="X0VNP4"/>
<protein>
    <recommendedName>
        <fullName evidence="11">CBS domain-containing protein</fullName>
    </recommendedName>
</protein>
<proteinExistence type="predicted"/>
<dbReference type="InterPro" id="IPR046342">
    <property type="entry name" value="CBS_dom_sf"/>
</dbReference>
<keyword evidence="3" id="KW-0677">Repeat</keyword>
<dbReference type="InterPro" id="IPR000644">
    <property type="entry name" value="CBS_dom"/>
</dbReference>
<keyword evidence="4 7" id="KW-1133">Transmembrane helix</keyword>
<dbReference type="InterPro" id="IPR002550">
    <property type="entry name" value="CNNM"/>
</dbReference>
<keyword evidence="6 7" id="KW-0472">Membrane</keyword>
<feature type="domain" description="CBS" evidence="8">
    <location>
        <begin position="168"/>
        <end position="225"/>
    </location>
</feature>
<dbReference type="FunFam" id="3.10.580.10:FF:000002">
    <property type="entry name" value="Magnesium/cobalt efflux protein CorC"/>
    <property type="match status" value="1"/>
</dbReference>
<dbReference type="InterPro" id="IPR005170">
    <property type="entry name" value="Transptr-assoc_dom"/>
</dbReference>
<dbReference type="GO" id="GO:0050660">
    <property type="term" value="F:flavin adenine dinucleotide binding"/>
    <property type="evidence" value="ECO:0007669"/>
    <property type="project" value="InterPro"/>
</dbReference>
<evidence type="ECO:0000259" key="9">
    <source>
        <dbReference type="PROSITE" id="PS51846"/>
    </source>
</evidence>
<comment type="caution">
    <text evidence="10">The sequence shown here is derived from an EMBL/GenBank/DDBJ whole genome shotgun (WGS) entry which is preliminary data.</text>
</comment>
<dbReference type="Gene3D" id="3.30.465.10">
    <property type="match status" value="1"/>
</dbReference>
<comment type="subcellular location">
    <subcellularLocation>
        <location evidence="1">Membrane</location>
        <topology evidence="1">Multi-pass membrane protein</topology>
    </subcellularLocation>
</comment>
<dbReference type="InterPro" id="IPR016169">
    <property type="entry name" value="FAD-bd_PCMH_sub2"/>
</dbReference>
<feature type="non-terminal residue" evidence="10">
    <location>
        <position position="1"/>
    </location>
</feature>
<feature type="domain" description="CBS" evidence="8">
    <location>
        <begin position="106"/>
        <end position="165"/>
    </location>
</feature>
<dbReference type="PANTHER" id="PTHR22777">
    <property type="entry name" value="HEMOLYSIN-RELATED"/>
    <property type="match status" value="1"/>
</dbReference>
<name>X0VNP4_9ZZZZ</name>
<feature type="domain" description="CNNM transmembrane" evidence="9">
    <location>
        <begin position="1"/>
        <end position="88"/>
    </location>
</feature>
<dbReference type="Pfam" id="PF01595">
    <property type="entry name" value="CNNM"/>
    <property type="match status" value="1"/>
</dbReference>
<evidence type="ECO:0000259" key="8">
    <source>
        <dbReference type="PROSITE" id="PS51371"/>
    </source>
</evidence>
<evidence type="ECO:0000256" key="6">
    <source>
        <dbReference type="ARBA" id="ARBA00023136"/>
    </source>
</evidence>
<sequence>IVLILGEIVPKTVYRYHAEQIAPYLVYPLKVMSIIFYPFVVTLAWVTRLFVKLFGMETAKFRPHTTKEDLENYLDMWNIDSGLRTAEKKIVERIFDFSETEVEDIMIPLVNVAALELQDSIDKAIALAQKTGYSRMPVYSEEAYNIMGIVHAFDLLTARQKTQTLKDIMRPAPYVPNTAPVDELLKQLQTEGNSIAIVVNEYGGTIGIVTIEDILEEVVGEIYDEYDKEQHFFVKIGKNKYLVNARMEIDELNDYLKLQLPKDDYETVA</sequence>
<evidence type="ECO:0008006" key="11">
    <source>
        <dbReference type="Google" id="ProtNLM"/>
    </source>
</evidence>
<dbReference type="Pfam" id="PF03471">
    <property type="entry name" value="CorC_HlyC"/>
    <property type="match status" value="1"/>
</dbReference>
<gene>
    <name evidence="10" type="ORF">S01H1_37526</name>
</gene>
<evidence type="ECO:0000256" key="4">
    <source>
        <dbReference type="ARBA" id="ARBA00022989"/>
    </source>
</evidence>
<dbReference type="EMBL" id="BARS01023578">
    <property type="protein sequence ID" value="GAG12782.1"/>
    <property type="molecule type" value="Genomic_DNA"/>
</dbReference>
<dbReference type="CDD" id="cd04590">
    <property type="entry name" value="CBS_pair_CorC_HlyC_assoc"/>
    <property type="match status" value="1"/>
</dbReference>
<evidence type="ECO:0000256" key="1">
    <source>
        <dbReference type="ARBA" id="ARBA00004141"/>
    </source>
</evidence>
<reference evidence="10" key="1">
    <citation type="journal article" date="2014" name="Front. Microbiol.">
        <title>High frequency of phylogenetically diverse reductive dehalogenase-homologous genes in deep subseafloor sedimentary metagenomes.</title>
        <authorList>
            <person name="Kawai M."/>
            <person name="Futagami T."/>
            <person name="Toyoda A."/>
            <person name="Takaki Y."/>
            <person name="Nishi S."/>
            <person name="Hori S."/>
            <person name="Arai W."/>
            <person name="Tsubouchi T."/>
            <person name="Morono Y."/>
            <person name="Uchiyama I."/>
            <person name="Ito T."/>
            <person name="Fujiyama A."/>
            <person name="Inagaki F."/>
            <person name="Takami H."/>
        </authorList>
    </citation>
    <scope>NUCLEOTIDE SEQUENCE</scope>
    <source>
        <strain evidence="10">Expedition CK06-06</strain>
    </source>
</reference>
<evidence type="ECO:0000256" key="3">
    <source>
        <dbReference type="ARBA" id="ARBA00022737"/>
    </source>
</evidence>
<evidence type="ECO:0000256" key="5">
    <source>
        <dbReference type="ARBA" id="ARBA00023122"/>
    </source>
</evidence>
<feature type="non-terminal residue" evidence="10">
    <location>
        <position position="269"/>
    </location>
</feature>
<dbReference type="PROSITE" id="PS51846">
    <property type="entry name" value="CNNM"/>
    <property type="match status" value="1"/>
</dbReference>
<accession>X0VNP4</accession>
<dbReference type="Gene3D" id="3.10.580.10">
    <property type="entry name" value="CBS-domain"/>
    <property type="match status" value="1"/>
</dbReference>
<dbReference type="Pfam" id="PF00571">
    <property type="entry name" value="CBS"/>
    <property type="match status" value="2"/>
</dbReference>
<dbReference type="PROSITE" id="PS51371">
    <property type="entry name" value="CBS"/>
    <property type="match status" value="2"/>
</dbReference>
<dbReference type="InterPro" id="IPR044751">
    <property type="entry name" value="Ion_transp-like_CBS"/>
</dbReference>
<keyword evidence="2 7" id="KW-0812">Transmembrane</keyword>
<feature type="transmembrane region" description="Helical" evidence="7">
    <location>
        <begin position="34"/>
        <end position="51"/>
    </location>
</feature>
<evidence type="ECO:0000256" key="2">
    <source>
        <dbReference type="ARBA" id="ARBA00022692"/>
    </source>
</evidence>
<evidence type="ECO:0000313" key="10">
    <source>
        <dbReference type="EMBL" id="GAG12782.1"/>
    </source>
</evidence>
<organism evidence="10">
    <name type="scientific">marine sediment metagenome</name>
    <dbReference type="NCBI Taxonomy" id="412755"/>
    <lineage>
        <taxon>unclassified sequences</taxon>
        <taxon>metagenomes</taxon>
        <taxon>ecological metagenomes</taxon>
    </lineage>
</organism>
<dbReference type="SUPFAM" id="SSF56176">
    <property type="entry name" value="FAD-binding/transporter-associated domain-like"/>
    <property type="match status" value="1"/>
</dbReference>
<dbReference type="GO" id="GO:0005886">
    <property type="term" value="C:plasma membrane"/>
    <property type="evidence" value="ECO:0007669"/>
    <property type="project" value="TreeGrafter"/>
</dbReference>
<dbReference type="PANTHER" id="PTHR22777:SF17">
    <property type="entry name" value="UPF0053 PROTEIN SLL0260"/>
    <property type="match status" value="1"/>
</dbReference>
<evidence type="ECO:0000256" key="7">
    <source>
        <dbReference type="SAM" id="Phobius"/>
    </source>
</evidence>
<keyword evidence="5" id="KW-0129">CBS domain</keyword>